<keyword evidence="2" id="KW-1185">Reference proteome</keyword>
<protein>
    <submittedName>
        <fullName evidence="1">HTH-type transcriptional regulator yidZ</fullName>
    </submittedName>
</protein>
<evidence type="ECO:0000313" key="2">
    <source>
        <dbReference type="Proteomes" id="UP000032142"/>
    </source>
</evidence>
<organism evidence="1 2">
    <name type="scientific">Gossypium arboreum</name>
    <name type="common">Tree cotton</name>
    <name type="synonym">Gossypium nanking</name>
    <dbReference type="NCBI Taxonomy" id="29729"/>
    <lineage>
        <taxon>Eukaryota</taxon>
        <taxon>Viridiplantae</taxon>
        <taxon>Streptophyta</taxon>
        <taxon>Embryophyta</taxon>
        <taxon>Tracheophyta</taxon>
        <taxon>Spermatophyta</taxon>
        <taxon>Magnoliopsida</taxon>
        <taxon>eudicotyledons</taxon>
        <taxon>Gunneridae</taxon>
        <taxon>Pentapetalae</taxon>
        <taxon>rosids</taxon>
        <taxon>malvids</taxon>
        <taxon>Malvales</taxon>
        <taxon>Malvaceae</taxon>
        <taxon>Malvoideae</taxon>
        <taxon>Gossypium</taxon>
    </lineage>
</organism>
<reference evidence="2" key="1">
    <citation type="submission" date="2014-09" db="EMBL/GenBank/DDBJ databases">
        <authorList>
            <person name="Mudge J."/>
            <person name="Ramaraj T."/>
            <person name="Lindquist I.E."/>
            <person name="Bharti A.K."/>
            <person name="Sundararajan A."/>
            <person name="Cameron C.T."/>
            <person name="Woodward J.E."/>
            <person name="May G.D."/>
            <person name="Brubaker C."/>
            <person name="Broadhvest J."/>
            <person name="Wilkins T.A."/>
        </authorList>
    </citation>
    <scope>NUCLEOTIDE SEQUENCE</scope>
    <source>
        <strain evidence="2">cv. AKA8401</strain>
    </source>
</reference>
<evidence type="ECO:0000313" key="1">
    <source>
        <dbReference type="EMBL" id="KHG01175.1"/>
    </source>
</evidence>
<proteinExistence type="predicted"/>
<dbReference type="Proteomes" id="UP000032142">
    <property type="component" value="Unassembled WGS sequence"/>
</dbReference>
<dbReference type="EMBL" id="JRRC01174677">
    <property type="protein sequence ID" value="KHG01175.1"/>
    <property type="molecule type" value="Genomic_DNA"/>
</dbReference>
<comment type="caution">
    <text evidence="1">The sequence shown here is derived from an EMBL/GenBank/DDBJ whole genome shotgun (WGS) entry which is preliminary data.</text>
</comment>
<accession>A0A0B0MK55</accession>
<dbReference type="AlphaFoldDB" id="A0A0B0MK55"/>
<name>A0A0B0MK55_GOSAR</name>
<sequence>MQFTGWTVGLTLESHYPPVHTAWDTLVPFGYVPHTACDIAVCVISVCYTTCNTAVWPNSMSYTGRDKTVCPYFESYTIWGIPHNLATRLCVPYF</sequence>
<gene>
    <name evidence="1" type="ORF">F383_20906</name>
</gene>